<dbReference type="InterPro" id="IPR017871">
    <property type="entry name" value="ABC_transporter-like_CS"/>
</dbReference>
<dbReference type="NCBIfam" id="NF008453">
    <property type="entry name" value="PRK11308.1"/>
    <property type="match status" value="2"/>
</dbReference>
<dbReference type="OrthoDB" id="9809450at2"/>
<protein>
    <submittedName>
        <fullName evidence="6">ABC transporter ATP-binding protein</fullName>
    </submittedName>
</protein>
<dbReference type="Proteomes" id="UP000290218">
    <property type="component" value="Unassembled WGS sequence"/>
</dbReference>
<evidence type="ECO:0000259" key="5">
    <source>
        <dbReference type="PROSITE" id="PS50893"/>
    </source>
</evidence>
<dbReference type="EMBL" id="SDHX01000001">
    <property type="protein sequence ID" value="RXK56030.1"/>
    <property type="molecule type" value="Genomic_DNA"/>
</dbReference>
<dbReference type="InterPro" id="IPR050319">
    <property type="entry name" value="ABC_transp_ATP-bind"/>
</dbReference>
<evidence type="ECO:0000256" key="2">
    <source>
        <dbReference type="ARBA" id="ARBA00022448"/>
    </source>
</evidence>
<feature type="domain" description="ABC transporter" evidence="5">
    <location>
        <begin position="6"/>
        <end position="255"/>
    </location>
</feature>
<comment type="similarity">
    <text evidence="1">Belongs to the ABC transporter superfamily.</text>
</comment>
<dbReference type="NCBIfam" id="NF007739">
    <property type="entry name" value="PRK10419.1"/>
    <property type="match status" value="2"/>
</dbReference>
<name>A0A4Q1CAS8_9BACT</name>
<dbReference type="Pfam" id="PF00005">
    <property type="entry name" value="ABC_tran"/>
    <property type="match status" value="2"/>
</dbReference>
<dbReference type="SMART" id="SM00382">
    <property type="entry name" value="AAA"/>
    <property type="match status" value="2"/>
</dbReference>
<dbReference type="GO" id="GO:0016887">
    <property type="term" value="F:ATP hydrolysis activity"/>
    <property type="evidence" value="ECO:0007669"/>
    <property type="project" value="InterPro"/>
</dbReference>
<dbReference type="InterPro" id="IPR003439">
    <property type="entry name" value="ABC_transporter-like_ATP-bd"/>
</dbReference>
<keyword evidence="4 6" id="KW-0067">ATP-binding</keyword>
<keyword evidence="2" id="KW-0813">Transport</keyword>
<comment type="caution">
    <text evidence="6">The sequence shown here is derived from an EMBL/GenBank/DDBJ whole genome shotgun (WGS) entry which is preliminary data.</text>
</comment>
<keyword evidence="3" id="KW-0547">Nucleotide-binding</keyword>
<dbReference type="FunFam" id="3.40.50.300:FF:000016">
    <property type="entry name" value="Oligopeptide ABC transporter ATP-binding component"/>
    <property type="match status" value="2"/>
</dbReference>
<evidence type="ECO:0000256" key="3">
    <source>
        <dbReference type="ARBA" id="ARBA00022741"/>
    </source>
</evidence>
<proteinExistence type="inferred from homology"/>
<dbReference type="InterPro" id="IPR027417">
    <property type="entry name" value="P-loop_NTPase"/>
</dbReference>
<evidence type="ECO:0000256" key="4">
    <source>
        <dbReference type="ARBA" id="ARBA00022840"/>
    </source>
</evidence>
<dbReference type="GO" id="GO:0015833">
    <property type="term" value="P:peptide transport"/>
    <property type="evidence" value="ECO:0007669"/>
    <property type="project" value="InterPro"/>
</dbReference>
<keyword evidence="7" id="KW-1185">Reference proteome</keyword>
<dbReference type="GO" id="GO:0005524">
    <property type="term" value="F:ATP binding"/>
    <property type="evidence" value="ECO:0007669"/>
    <property type="project" value="UniProtKB-KW"/>
</dbReference>
<dbReference type="Gene3D" id="3.40.50.300">
    <property type="entry name" value="P-loop containing nucleotide triphosphate hydrolases"/>
    <property type="match status" value="2"/>
</dbReference>
<accession>A0A4Q1CAS8</accession>
<sequence>MPLLDVRNLRVSFHTRSGVYRAVNDVSFSVERGEILGIVGESGSGKSVTCSTLLGLIPQPPGRIEGGTAHFDGVDLLRCPPAQLRDIRGKRISMIFQDPMTSLNPYLRISEQLIEPLLIHGTVSKTEALARARAMLESVGIPDAGKRLHSYPHEFSGGMRQRVMIAMALITKPDLLIADEPTTALDVTVQAQILELLKKLQAETGMAVIFITHDLAVVSGLCHRVQVMYAGRIVETADTRSIFGNPQHPYTKALQRCIPALQPKGRALYAIPGMPPDLSKPVDEAELLKRFELPPEEPVPAPNAIKPADDAEPMIRVEAIKTHFPLTSGFLIKKQTGLVKAVDEVSFAVRQGEVLGLVGESGSGKSTIARTIMQLIPPTAGTVVLGGKNLTAGTTTEVKEARRHLQMVFQDPFASLNPRLTVFATLAEPLKVHGVVPESEIPARVTRLMEQVGLAPRYSGKYPHEFSGGQRQRIAIARALALEPQVIIADEPVSALDVSIQAQILNLLARLVREMNLTMIFIAHDLSVVKHISDRIAVMYRGKIVEIGSATDVMERPQHPYTKTLISAIPRIEN</sequence>
<dbReference type="PANTHER" id="PTHR43776:SF7">
    <property type="entry name" value="D,D-DIPEPTIDE TRANSPORT ATP-BINDING PROTEIN DDPF-RELATED"/>
    <property type="match status" value="1"/>
</dbReference>
<evidence type="ECO:0000256" key="1">
    <source>
        <dbReference type="ARBA" id="ARBA00005417"/>
    </source>
</evidence>
<dbReference type="PROSITE" id="PS00211">
    <property type="entry name" value="ABC_TRANSPORTER_1"/>
    <property type="match status" value="2"/>
</dbReference>
<evidence type="ECO:0000313" key="7">
    <source>
        <dbReference type="Proteomes" id="UP000290218"/>
    </source>
</evidence>
<reference evidence="6 7" key="1">
    <citation type="submission" date="2019-01" db="EMBL/GenBank/DDBJ databases">
        <title>Lacunisphaera sp. strain TWA-58.</title>
        <authorList>
            <person name="Chen W.-M."/>
        </authorList>
    </citation>
    <scope>NUCLEOTIDE SEQUENCE [LARGE SCALE GENOMIC DNA]</scope>
    <source>
        <strain evidence="6 7">TWA-58</strain>
    </source>
</reference>
<dbReference type="NCBIfam" id="TIGR01727">
    <property type="entry name" value="oligo_HPY"/>
    <property type="match status" value="1"/>
</dbReference>
<dbReference type="RefSeq" id="WP_129047397.1">
    <property type="nucleotide sequence ID" value="NZ_SDHX01000001.1"/>
</dbReference>
<dbReference type="GO" id="GO:0055085">
    <property type="term" value="P:transmembrane transport"/>
    <property type="evidence" value="ECO:0007669"/>
    <property type="project" value="UniProtKB-ARBA"/>
</dbReference>
<dbReference type="Pfam" id="PF08352">
    <property type="entry name" value="oligo_HPY"/>
    <property type="match status" value="2"/>
</dbReference>
<dbReference type="PANTHER" id="PTHR43776">
    <property type="entry name" value="TRANSPORT ATP-BINDING PROTEIN"/>
    <property type="match status" value="1"/>
</dbReference>
<dbReference type="CDD" id="cd03257">
    <property type="entry name" value="ABC_NikE_OppD_transporters"/>
    <property type="match status" value="2"/>
</dbReference>
<dbReference type="AlphaFoldDB" id="A0A4Q1CAS8"/>
<feature type="domain" description="ABC transporter" evidence="5">
    <location>
        <begin position="315"/>
        <end position="566"/>
    </location>
</feature>
<gene>
    <name evidence="6" type="ORF">ESB00_09170</name>
</gene>
<organism evidence="6 7">
    <name type="scientific">Oleiharenicola lentus</name>
    <dbReference type="NCBI Taxonomy" id="2508720"/>
    <lineage>
        <taxon>Bacteria</taxon>
        <taxon>Pseudomonadati</taxon>
        <taxon>Verrucomicrobiota</taxon>
        <taxon>Opitutia</taxon>
        <taxon>Opitutales</taxon>
        <taxon>Opitutaceae</taxon>
        <taxon>Oleiharenicola</taxon>
    </lineage>
</organism>
<evidence type="ECO:0000313" key="6">
    <source>
        <dbReference type="EMBL" id="RXK56030.1"/>
    </source>
</evidence>
<dbReference type="SUPFAM" id="SSF52540">
    <property type="entry name" value="P-loop containing nucleoside triphosphate hydrolases"/>
    <property type="match status" value="2"/>
</dbReference>
<dbReference type="InterPro" id="IPR013563">
    <property type="entry name" value="Oligopep_ABC_C"/>
</dbReference>
<dbReference type="PROSITE" id="PS50893">
    <property type="entry name" value="ABC_TRANSPORTER_2"/>
    <property type="match status" value="2"/>
</dbReference>
<dbReference type="InterPro" id="IPR003593">
    <property type="entry name" value="AAA+_ATPase"/>
</dbReference>